<protein>
    <submittedName>
        <fullName evidence="8 11">Periplasmic binding protein-like I</fullName>
    </submittedName>
</protein>
<dbReference type="EMBL" id="CM007900">
    <property type="protein sequence ID" value="OTG08655.1"/>
    <property type="molecule type" value="Genomic_DNA"/>
</dbReference>
<dbReference type="EMBL" id="MNCJ02000326">
    <property type="protein sequence ID" value="KAF5783197.1"/>
    <property type="molecule type" value="Genomic_DNA"/>
</dbReference>
<dbReference type="SUPFAM" id="SSF53822">
    <property type="entry name" value="Periplasmic binding protein-like I"/>
    <property type="match status" value="1"/>
</dbReference>
<keyword evidence="3" id="KW-1133">Transmembrane helix</keyword>
<evidence type="ECO:0000313" key="12">
    <source>
        <dbReference type="Proteomes" id="UP000215914"/>
    </source>
</evidence>
<proteinExistence type="predicted"/>
<dbReference type="Proteomes" id="UP000215914">
    <property type="component" value="Chromosome 11"/>
</dbReference>
<dbReference type="PANTHER" id="PTHR34836:SF7">
    <property type="entry name" value="RECEPTOR LIGAND BINDING REGION DOMAIN-CONTAINING PROTEIN"/>
    <property type="match status" value="1"/>
</dbReference>
<evidence type="ECO:0000256" key="2">
    <source>
        <dbReference type="ARBA" id="ARBA00022692"/>
    </source>
</evidence>
<name>A0A251VD00_HELAN</name>
<accession>A0A251VD00</accession>
<evidence type="ECO:0000313" key="9">
    <source>
        <dbReference type="EMBL" id="KAF5783206.1"/>
    </source>
</evidence>
<dbReference type="PRINTS" id="PR00248">
    <property type="entry name" value="GPCRMGR"/>
</dbReference>
<evidence type="ECO:0000256" key="1">
    <source>
        <dbReference type="ARBA" id="ARBA00004141"/>
    </source>
</evidence>
<keyword evidence="12" id="KW-1185">Reference proteome</keyword>
<reference evidence="8 12" key="1">
    <citation type="journal article" date="2017" name="Nature">
        <title>The sunflower genome provides insights into oil metabolism, flowering and Asterid evolution.</title>
        <authorList>
            <person name="Badouin H."/>
            <person name="Gouzy J."/>
            <person name="Grassa C.J."/>
            <person name="Murat F."/>
            <person name="Staton S.E."/>
            <person name="Cottret L."/>
            <person name="Lelandais-Briere C."/>
            <person name="Owens G.L."/>
            <person name="Carrere S."/>
            <person name="Mayjonade B."/>
            <person name="Legrand L."/>
            <person name="Gill N."/>
            <person name="Kane N.C."/>
            <person name="Bowers J.E."/>
            <person name="Hubner S."/>
            <person name="Bellec A."/>
            <person name="Berard A."/>
            <person name="Berges H."/>
            <person name="Blanchet N."/>
            <person name="Boniface M.C."/>
            <person name="Brunel D."/>
            <person name="Catrice O."/>
            <person name="Chaidir N."/>
            <person name="Claudel C."/>
            <person name="Donnadieu C."/>
            <person name="Faraut T."/>
            <person name="Fievet G."/>
            <person name="Helmstetter N."/>
            <person name="King M."/>
            <person name="Knapp S.J."/>
            <person name="Lai Z."/>
            <person name="Le Paslier M.C."/>
            <person name="Lippi Y."/>
            <person name="Lorenzon L."/>
            <person name="Mandel J.R."/>
            <person name="Marage G."/>
            <person name="Marchand G."/>
            <person name="Marquand E."/>
            <person name="Bret-Mestries E."/>
            <person name="Morien E."/>
            <person name="Nambeesan S."/>
            <person name="Nguyen T."/>
            <person name="Pegot-Espagnet P."/>
            <person name="Pouilly N."/>
            <person name="Raftis F."/>
            <person name="Sallet E."/>
            <person name="Schiex T."/>
            <person name="Thomas J."/>
            <person name="Vandecasteele C."/>
            <person name="Vares D."/>
            <person name="Vear F."/>
            <person name="Vautrin S."/>
            <person name="Crespi M."/>
            <person name="Mangin B."/>
            <person name="Burke J.M."/>
            <person name="Salse J."/>
            <person name="Munos S."/>
            <person name="Vincourt P."/>
            <person name="Rieseberg L.H."/>
            <person name="Langlade N.B."/>
        </authorList>
    </citation>
    <scope>NUCLEOTIDE SEQUENCE [LARGE SCALE GENOMIC DNA]</scope>
    <source>
        <strain evidence="12">cv. SF193</strain>
        <tissue evidence="8">Leaves</tissue>
    </source>
</reference>
<dbReference type="Gramene" id="mRNA:HanXRQr2_Chr11g0505251">
    <property type="protein sequence ID" value="CDS:HanXRQr2_Chr11g0505251.1"/>
    <property type="gene ID" value="HanXRQr2_Chr11g0505251"/>
</dbReference>
<evidence type="ECO:0000313" key="11">
    <source>
        <dbReference type="EMBL" id="OTG32531.1"/>
    </source>
</evidence>
<evidence type="ECO:0000313" key="10">
    <source>
        <dbReference type="EMBL" id="OTG08655.1"/>
    </source>
</evidence>
<feature type="domain" description="Receptor ligand binding region" evidence="7">
    <location>
        <begin position="4"/>
        <end position="72"/>
    </location>
</feature>
<dbReference type="GO" id="GO:0016020">
    <property type="term" value="C:membrane"/>
    <property type="evidence" value="ECO:0007669"/>
    <property type="project" value="UniProtKB-SubCell"/>
</dbReference>
<evidence type="ECO:0000256" key="4">
    <source>
        <dbReference type="ARBA" id="ARBA00023136"/>
    </source>
</evidence>
<dbReference type="InterPro" id="IPR000337">
    <property type="entry name" value="GPCR_3"/>
</dbReference>
<dbReference type="InterPro" id="IPR015683">
    <property type="entry name" value="Ionotropic_Glu_rcpt"/>
</dbReference>
<keyword evidence="5" id="KW-0675">Receptor</keyword>
<dbReference type="PANTHER" id="PTHR34836">
    <property type="entry name" value="OS06G0188250 PROTEIN"/>
    <property type="match status" value="1"/>
</dbReference>
<sequence>MNADFVAVIGPYGSVMAHALSNVANEFHVPFLSFTALDPSLSPLQYPYFIQKTPNDLFLKTAIYEMIRYFSYR</sequence>
<evidence type="ECO:0000256" key="6">
    <source>
        <dbReference type="ARBA" id="ARBA00023180"/>
    </source>
</evidence>
<dbReference type="EMBL" id="CM007892">
    <property type="protein sequence ID" value="OTG32531.1"/>
    <property type="molecule type" value="Genomic_DNA"/>
</dbReference>
<evidence type="ECO:0000256" key="5">
    <source>
        <dbReference type="ARBA" id="ARBA00023170"/>
    </source>
</evidence>
<dbReference type="InterPro" id="IPR001828">
    <property type="entry name" value="ANF_lig-bd_rcpt"/>
</dbReference>
<keyword evidence="2" id="KW-0812">Transmembrane</keyword>
<dbReference type="Pfam" id="PF01094">
    <property type="entry name" value="ANF_receptor"/>
    <property type="match status" value="1"/>
</dbReference>
<keyword evidence="4" id="KW-0472">Membrane</keyword>
<reference evidence="8" key="3">
    <citation type="submission" date="2020-06" db="EMBL/GenBank/DDBJ databases">
        <title>Helianthus annuus Genome sequencing and assembly Release 2.</title>
        <authorList>
            <person name="Gouzy J."/>
            <person name="Langlade N."/>
            <person name="Munos S."/>
        </authorList>
    </citation>
    <scope>NUCLEOTIDE SEQUENCE</scope>
    <source>
        <tissue evidence="8">Leaves</tissue>
    </source>
</reference>
<keyword evidence="6" id="KW-0325">Glycoprotein</keyword>
<dbReference type="Gramene" id="mRNA:HanXRQr2_Chr11g0505161">
    <property type="protein sequence ID" value="CDS:HanXRQr2_Chr11g0505161.1"/>
    <property type="gene ID" value="HanXRQr2_Chr11g0505161"/>
</dbReference>
<organism evidence="11 12">
    <name type="scientific">Helianthus annuus</name>
    <name type="common">Common sunflower</name>
    <dbReference type="NCBI Taxonomy" id="4232"/>
    <lineage>
        <taxon>Eukaryota</taxon>
        <taxon>Viridiplantae</taxon>
        <taxon>Streptophyta</taxon>
        <taxon>Embryophyta</taxon>
        <taxon>Tracheophyta</taxon>
        <taxon>Spermatophyta</taxon>
        <taxon>Magnoliopsida</taxon>
        <taxon>eudicotyledons</taxon>
        <taxon>Gunneridae</taxon>
        <taxon>Pentapetalae</taxon>
        <taxon>asterids</taxon>
        <taxon>campanulids</taxon>
        <taxon>Asterales</taxon>
        <taxon>Asteraceae</taxon>
        <taxon>Asteroideae</taxon>
        <taxon>Heliantheae alliance</taxon>
        <taxon>Heliantheae</taxon>
        <taxon>Helianthus</taxon>
    </lineage>
</organism>
<reference evidence="11" key="2">
    <citation type="submission" date="2017-02" db="EMBL/GenBank/DDBJ databases">
        <title>Sunflower complete genome.</title>
        <authorList>
            <person name="Langlade N."/>
            <person name="Munos S."/>
        </authorList>
    </citation>
    <scope>NUCLEOTIDE SEQUENCE [LARGE SCALE GENOMIC DNA]</scope>
    <source>
        <tissue evidence="11">Leaves</tissue>
    </source>
</reference>
<dbReference type="Gene3D" id="3.40.50.2300">
    <property type="match status" value="2"/>
</dbReference>
<dbReference type="GO" id="GO:0004930">
    <property type="term" value="F:G protein-coupled receptor activity"/>
    <property type="evidence" value="ECO:0007669"/>
    <property type="project" value="InterPro"/>
</dbReference>
<evidence type="ECO:0000259" key="7">
    <source>
        <dbReference type="Pfam" id="PF01094"/>
    </source>
</evidence>
<dbReference type="InterPro" id="IPR028082">
    <property type="entry name" value="Peripla_BP_I"/>
</dbReference>
<dbReference type="Proteomes" id="UP000215914">
    <property type="component" value="Chromosome 3"/>
</dbReference>
<evidence type="ECO:0000313" key="8">
    <source>
        <dbReference type="EMBL" id="KAF5783197.1"/>
    </source>
</evidence>
<comment type="subcellular location">
    <subcellularLocation>
        <location evidence="1">Membrane</location>
        <topology evidence="1">Multi-pass membrane protein</topology>
    </subcellularLocation>
</comment>
<dbReference type="EMBL" id="MNCJ02000326">
    <property type="protein sequence ID" value="KAF5783206.1"/>
    <property type="molecule type" value="Genomic_DNA"/>
</dbReference>
<dbReference type="AlphaFoldDB" id="A0A251VD00"/>
<gene>
    <name evidence="11" type="ORF">HannXRQ_Chr03g0087731</name>
    <name evidence="10" type="ORF">HannXRQ_Chr11g0344111</name>
    <name evidence="8" type="ORF">HanXRQr2_Chr11g0505161</name>
    <name evidence="9" type="ORF">HanXRQr2_Chr11g0505251</name>
</gene>
<evidence type="ECO:0000256" key="3">
    <source>
        <dbReference type="ARBA" id="ARBA00022989"/>
    </source>
</evidence>